<dbReference type="AlphaFoldDB" id="A0A495D313"/>
<sequence length="198" mass="21811">MATACLADRAPACAEMTVSEAKKSQNLSAPHRRHRIIPVVPRYSRPGLVIRGRWEYGARPVAWKHRQTNPAWPSMGRQHKARLPHPIGFETGPVTALTKSPCAGYHRCHSHCQRKPASAGPRTPHIARWQHRGAGKPARPLHSRHQERIAHVTSPPRPPSSAQARGDHPGTAGRGGRGRAGNRPPLPRRRRSGAECRG</sequence>
<name>A0A495D313_9PROT</name>
<feature type="region of interest" description="Disordered" evidence="1">
    <location>
        <begin position="131"/>
        <end position="198"/>
    </location>
</feature>
<organism evidence="2 3">
    <name type="scientific">Maricaulis maris</name>
    <dbReference type="NCBI Taxonomy" id="74318"/>
    <lineage>
        <taxon>Bacteria</taxon>
        <taxon>Pseudomonadati</taxon>
        <taxon>Pseudomonadota</taxon>
        <taxon>Alphaproteobacteria</taxon>
        <taxon>Maricaulales</taxon>
        <taxon>Maricaulaceae</taxon>
        <taxon>Maricaulis</taxon>
    </lineage>
</organism>
<evidence type="ECO:0000313" key="2">
    <source>
        <dbReference type="EMBL" id="RKQ96159.1"/>
    </source>
</evidence>
<proteinExistence type="predicted"/>
<reference evidence="2 3" key="1">
    <citation type="submission" date="2018-10" db="EMBL/GenBank/DDBJ databases">
        <title>Genomic Encyclopedia of Type Strains, Phase IV (KMG-IV): sequencing the most valuable type-strain genomes for metagenomic binning, comparative biology and taxonomic classification.</title>
        <authorList>
            <person name="Goeker M."/>
        </authorList>
    </citation>
    <scope>NUCLEOTIDE SEQUENCE [LARGE SCALE GENOMIC DNA]</scope>
    <source>
        <strain evidence="2 3">DSM 4734</strain>
    </source>
</reference>
<evidence type="ECO:0000313" key="3">
    <source>
        <dbReference type="Proteomes" id="UP000273675"/>
    </source>
</evidence>
<protein>
    <submittedName>
        <fullName evidence="2">Uncharacterized protein</fullName>
    </submittedName>
</protein>
<dbReference type="Proteomes" id="UP000273675">
    <property type="component" value="Unassembled WGS sequence"/>
</dbReference>
<accession>A0A495D313</accession>
<feature type="compositionally biased region" description="Basic residues" evidence="1">
    <location>
        <begin position="131"/>
        <end position="143"/>
    </location>
</feature>
<dbReference type="EMBL" id="RBIM01000005">
    <property type="protein sequence ID" value="RKQ96159.1"/>
    <property type="molecule type" value="Genomic_DNA"/>
</dbReference>
<gene>
    <name evidence="2" type="ORF">C7435_2411</name>
</gene>
<comment type="caution">
    <text evidence="2">The sequence shown here is derived from an EMBL/GenBank/DDBJ whole genome shotgun (WGS) entry which is preliminary data.</text>
</comment>
<evidence type="ECO:0000256" key="1">
    <source>
        <dbReference type="SAM" id="MobiDB-lite"/>
    </source>
</evidence>